<organism evidence="1 2">
    <name type="scientific">Mytilus coruscus</name>
    <name type="common">Sea mussel</name>
    <dbReference type="NCBI Taxonomy" id="42192"/>
    <lineage>
        <taxon>Eukaryota</taxon>
        <taxon>Metazoa</taxon>
        <taxon>Spiralia</taxon>
        <taxon>Lophotrochozoa</taxon>
        <taxon>Mollusca</taxon>
        <taxon>Bivalvia</taxon>
        <taxon>Autobranchia</taxon>
        <taxon>Pteriomorphia</taxon>
        <taxon>Mytilida</taxon>
        <taxon>Mytiloidea</taxon>
        <taxon>Mytilidae</taxon>
        <taxon>Mytilinae</taxon>
        <taxon>Mytilus</taxon>
    </lineage>
</organism>
<reference evidence="1 2" key="1">
    <citation type="submission" date="2020-06" db="EMBL/GenBank/DDBJ databases">
        <authorList>
            <person name="Li R."/>
            <person name="Bekaert M."/>
        </authorList>
    </citation>
    <scope>NUCLEOTIDE SEQUENCE [LARGE SCALE GENOMIC DNA]</scope>
    <source>
        <strain evidence="2">wild</strain>
    </source>
</reference>
<evidence type="ECO:0000313" key="2">
    <source>
        <dbReference type="Proteomes" id="UP000507470"/>
    </source>
</evidence>
<proteinExistence type="predicted"/>
<protein>
    <submittedName>
        <fullName evidence="1">Uncharacterized protein</fullName>
    </submittedName>
</protein>
<dbReference type="Proteomes" id="UP000507470">
    <property type="component" value="Unassembled WGS sequence"/>
</dbReference>
<dbReference type="AlphaFoldDB" id="A0A6J8B446"/>
<dbReference type="EMBL" id="CACVKT020002516">
    <property type="protein sequence ID" value="CAC5378223.1"/>
    <property type="molecule type" value="Genomic_DNA"/>
</dbReference>
<sequence length="153" mass="17037">MHPIDVSAADNIVTINIIAIAAADIVVTINLIAADIVVTINLIDVAAADIVVTINLTAVKKYIPYVYLIQLWVASVEMMSSEDHHPRPSHKYHCSSVHNDFANKYHCSTVHINFTNYNVIHPFKQLSIACMYVHINHGDGSTVAFFHKRPSFI</sequence>
<name>A0A6J8B446_MYTCO</name>
<evidence type="ECO:0000313" key="1">
    <source>
        <dbReference type="EMBL" id="CAC5378223.1"/>
    </source>
</evidence>
<keyword evidence="2" id="KW-1185">Reference proteome</keyword>
<accession>A0A6J8B446</accession>
<gene>
    <name evidence="1" type="ORF">MCOR_14444</name>
</gene>